<comment type="caution">
    <text evidence="1">The sequence shown here is derived from an EMBL/GenBank/DDBJ whole genome shotgun (WGS) entry which is preliminary data.</text>
</comment>
<dbReference type="Proteomes" id="UP001304243">
    <property type="component" value="Unassembled WGS sequence"/>
</dbReference>
<dbReference type="RefSeq" id="XP_064679829.1">
    <property type="nucleotide sequence ID" value="XM_064832126.1"/>
</dbReference>
<organism evidence="1 2">
    <name type="scientific">Mucor velutinosus</name>
    <dbReference type="NCBI Taxonomy" id="708070"/>
    <lineage>
        <taxon>Eukaryota</taxon>
        <taxon>Fungi</taxon>
        <taxon>Fungi incertae sedis</taxon>
        <taxon>Mucoromycota</taxon>
        <taxon>Mucoromycotina</taxon>
        <taxon>Mucoromycetes</taxon>
        <taxon>Mucorales</taxon>
        <taxon>Mucorineae</taxon>
        <taxon>Mucoraceae</taxon>
        <taxon>Mucor</taxon>
    </lineage>
</organism>
<protein>
    <submittedName>
        <fullName evidence="1">Mitochondrial outer membrane protein iml2</fullName>
    </submittedName>
</protein>
<keyword evidence="2" id="KW-1185">Reference proteome</keyword>
<reference evidence="1 2" key="1">
    <citation type="submission" date="2022-11" db="EMBL/GenBank/DDBJ databases">
        <title>Mucor velutinosus strain NIH1002 WGS.</title>
        <authorList>
            <person name="Subramanian P."/>
            <person name="Mullikin J.C."/>
            <person name="Segre J.A."/>
            <person name="Zelazny A.M."/>
        </authorList>
    </citation>
    <scope>NUCLEOTIDE SEQUENCE [LARGE SCALE GENOMIC DNA]</scope>
    <source>
        <strain evidence="1 2">NIH1002</strain>
    </source>
</reference>
<evidence type="ECO:0000313" key="2">
    <source>
        <dbReference type="Proteomes" id="UP001304243"/>
    </source>
</evidence>
<sequence>MDGLRTLFIEAKWITQDDPKNRLIFSSFIESLFQYLAAYEDMKFEREKKYLLLSIDKVAIHLSSAQMQSAKELIAVSKKLAASDFLLVPTDLGDAVSMDLTALDKSVYNSVKEIIIKHILSIIRGKRYYKRSIFRFKNGNKKTTQKERHNINATTQPLFSVISLHQIIEEIIDTLYHAFIADRSEPLHTALYGLEGSKEILRGLTFGTFMDGLLTDASVKEFIDQLVCEVKGIHNKYSNVQSSPDGIQDVILHCHSKANGFYREVFRVALLGANFVDAQADFISNTEESRDISFGAMQKPIKMIQIANALLPPTVWNGESYEQVELVSYSSGEDDLLPPNSFYAQASINNNHIRFILNKVIAVSSANDTIQKSTFTVKEMSVKLEGIFGSVCDNMWNHLMMPECQGEITRHARCDTHSAGEYSAANYRFFKCSIQKMTDELLQKRQAKYTREFDVYHAIPTSKECACSFQISFRALMNIGLQPAISHIATIIASSLASNSFFGLYTLSALIIMDESREMIIQDHNDTFKKTMQSCLKAHNRRAAVFYGKEAVLACGSLGNWCTGLQQIFGKGSYSQVSSSGYLLRFSSLRVDGADGGLRVYNYHSNSLKQGDFEERPNEFVILEKGHTLDPNGSVYAFYQRDCNVQTLQLSIYSLNRHNDKVCYHCIRGRGYVSISVLLPFTIRVTPQHYSSSIEFELSYVMDDGVVYLDSESFSLHEKLVLR</sequence>
<name>A0AAN7DAD5_9FUNG</name>
<accession>A0AAN7DAD5</accession>
<dbReference type="GeneID" id="89956644"/>
<dbReference type="EMBL" id="JASEJX010000019">
    <property type="protein sequence ID" value="KAK4513163.1"/>
    <property type="molecule type" value="Genomic_DNA"/>
</dbReference>
<gene>
    <name evidence="1" type="primary">IML2_2</name>
    <name evidence="1" type="ORF">ATC70_012958</name>
</gene>
<dbReference type="AlphaFoldDB" id="A0AAN7DAD5"/>
<evidence type="ECO:0000313" key="1">
    <source>
        <dbReference type="EMBL" id="KAK4513163.1"/>
    </source>
</evidence>
<proteinExistence type="predicted"/>